<dbReference type="EMBL" id="AVOT02008865">
    <property type="protein sequence ID" value="MBW0486895.1"/>
    <property type="molecule type" value="Genomic_DNA"/>
</dbReference>
<organism evidence="1 2">
    <name type="scientific">Austropuccinia psidii MF-1</name>
    <dbReference type="NCBI Taxonomy" id="1389203"/>
    <lineage>
        <taxon>Eukaryota</taxon>
        <taxon>Fungi</taxon>
        <taxon>Dikarya</taxon>
        <taxon>Basidiomycota</taxon>
        <taxon>Pucciniomycotina</taxon>
        <taxon>Pucciniomycetes</taxon>
        <taxon>Pucciniales</taxon>
        <taxon>Sphaerophragmiaceae</taxon>
        <taxon>Austropuccinia</taxon>
    </lineage>
</organism>
<dbReference type="Proteomes" id="UP000765509">
    <property type="component" value="Unassembled WGS sequence"/>
</dbReference>
<comment type="caution">
    <text evidence="1">The sequence shown here is derived from an EMBL/GenBank/DDBJ whole genome shotgun (WGS) entry which is preliminary data.</text>
</comment>
<reference evidence="1" key="1">
    <citation type="submission" date="2021-03" db="EMBL/GenBank/DDBJ databases">
        <title>Draft genome sequence of rust myrtle Austropuccinia psidii MF-1, a brazilian biotype.</title>
        <authorList>
            <person name="Quecine M.C."/>
            <person name="Pachon D.M.R."/>
            <person name="Bonatelli M.L."/>
            <person name="Correr F.H."/>
            <person name="Franceschini L.M."/>
            <person name="Leite T.F."/>
            <person name="Margarido G.R.A."/>
            <person name="Almeida C.A."/>
            <person name="Ferrarezi J.A."/>
            <person name="Labate C.A."/>
        </authorList>
    </citation>
    <scope>NUCLEOTIDE SEQUENCE</scope>
    <source>
        <strain evidence="1">MF-1</strain>
    </source>
</reference>
<protein>
    <submittedName>
        <fullName evidence="1">Uncharacterized protein</fullName>
    </submittedName>
</protein>
<sequence>MRGKTLESSFERNVDGVFGSGMPVTADFRSPVSSVGRAFGFYGSPLRPKCRGYKEVLLEASQGPARRARPCPPAEGRHWGDMEARSMWLDPDDSNMVSERNVHLAQSLSKEHLLLSVTGAATTGWKHCSGN</sequence>
<name>A0A9Q3H2C5_9BASI</name>
<keyword evidence="2" id="KW-1185">Reference proteome</keyword>
<dbReference type="AlphaFoldDB" id="A0A9Q3H2C5"/>
<gene>
    <name evidence="1" type="ORF">O181_026610</name>
</gene>
<evidence type="ECO:0000313" key="2">
    <source>
        <dbReference type="Proteomes" id="UP000765509"/>
    </source>
</evidence>
<proteinExistence type="predicted"/>
<accession>A0A9Q3H2C5</accession>
<evidence type="ECO:0000313" key="1">
    <source>
        <dbReference type="EMBL" id="MBW0486895.1"/>
    </source>
</evidence>